<dbReference type="STRING" id="692275.M3B133"/>
<accession>M3B133</accession>
<proteinExistence type="inferred from homology"/>
<keyword evidence="3" id="KW-0808">Transferase</keyword>
<dbReference type="InterPro" id="IPR007577">
    <property type="entry name" value="GlycoTrfase_DXD_sugar-bd_CS"/>
</dbReference>
<dbReference type="FunFam" id="3.90.550.20:FF:000004">
    <property type="entry name" value="Glycosyltransferase family 32 protein"/>
    <property type="match status" value="1"/>
</dbReference>
<feature type="region of interest" description="Disordered" evidence="2">
    <location>
        <begin position="386"/>
        <end position="537"/>
    </location>
</feature>
<name>M3B133_SPHMS</name>
<comment type="similarity">
    <text evidence="1">Belongs to the glycosyltransferase 32 family.</text>
</comment>
<protein>
    <submittedName>
        <fullName evidence="3">Glycosyltransferase family 32 protein</fullName>
    </submittedName>
</protein>
<dbReference type="SUPFAM" id="SSF53448">
    <property type="entry name" value="Nucleotide-diphospho-sugar transferases"/>
    <property type="match status" value="1"/>
</dbReference>
<evidence type="ECO:0000313" key="3">
    <source>
        <dbReference type="EMBL" id="EMF13467.1"/>
    </source>
</evidence>
<dbReference type="OrthoDB" id="409543at2759"/>
<gene>
    <name evidence="3" type="ORF">SEPMUDRAFT_148747</name>
</gene>
<feature type="compositionally biased region" description="Acidic residues" evidence="2">
    <location>
        <begin position="398"/>
        <end position="409"/>
    </location>
</feature>
<evidence type="ECO:0000256" key="1">
    <source>
        <dbReference type="ARBA" id="ARBA00009003"/>
    </source>
</evidence>
<dbReference type="eggNOG" id="ENOG502R7TT">
    <property type="taxonomic scope" value="Eukaryota"/>
</dbReference>
<keyword evidence="4" id="KW-1185">Reference proteome</keyword>
<dbReference type="Pfam" id="PF04488">
    <property type="entry name" value="Gly_transf_sug"/>
    <property type="match status" value="1"/>
</dbReference>
<feature type="compositionally biased region" description="Basic and acidic residues" evidence="2">
    <location>
        <begin position="511"/>
        <end position="537"/>
    </location>
</feature>
<dbReference type="AlphaFoldDB" id="M3B133"/>
<organism evidence="3 4">
    <name type="scientific">Sphaerulina musiva (strain SO2202)</name>
    <name type="common">Poplar stem canker fungus</name>
    <name type="synonym">Septoria musiva</name>
    <dbReference type="NCBI Taxonomy" id="692275"/>
    <lineage>
        <taxon>Eukaryota</taxon>
        <taxon>Fungi</taxon>
        <taxon>Dikarya</taxon>
        <taxon>Ascomycota</taxon>
        <taxon>Pezizomycotina</taxon>
        <taxon>Dothideomycetes</taxon>
        <taxon>Dothideomycetidae</taxon>
        <taxon>Mycosphaerellales</taxon>
        <taxon>Mycosphaerellaceae</taxon>
        <taxon>Sphaerulina</taxon>
    </lineage>
</organism>
<dbReference type="OMA" id="HRYELLT"/>
<evidence type="ECO:0000313" key="4">
    <source>
        <dbReference type="Proteomes" id="UP000016931"/>
    </source>
</evidence>
<dbReference type="RefSeq" id="XP_016761588.1">
    <property type="nucleotide sequence ID" value="XM_016905126.1"/>
</dbReference>
<dbReference type="GeneID" id="27902263"/>
<dbReference type="InterPro" id="IPR039367">
    <property type="entry name" value="Och1-like"/>
</dbReference>
<dbReference type="Gene3D" id="3.90.550.20">
    <property type="match status" value="1"/>
</dbReference>
<dbReference type="EMBL" id="KB456263">
    <property type="protein sequence ID" value="EMF13467.1"/>
    <property type="molecule type" value="Genomic_DNA"/>
</dbReference>
<dbReference type="GO" id="GO:0000136">
    <property type="term" value="C:mannan polymerase complex"/>
    <property type="evidence" value="ECO:0007669"/>
    <property type="project" value="TreeGrafter"/>
</dbReference>
<dbReference type="Proteomes" id="UP000016931">
    <property type="component" value="Unassembled WGS sequence"/>
</dbReference>
<dbReference type="InterPro" id="IPR029044">
    <property type="entry name" value="Nucleotide-diphossugar_trans"/>
</dbReference>
<dbReference type="HOGENOM" id="CLU_022381_2_1_1"/>
<feature type="compositionally biased region" description="Basic and acidic residues" evidence="2">
    <location>
        <begin position="410"/>
        <end position="470"/>
    </location>
</feature>
<reference evidence="3 4" key="1">
    <citation type="journal article" date="2012" name="PLoS Pathog.">
        <title>Diverse lifestyles and strategies of plant pathogenesis encoded in the genomes of eighteen Dothideomycetes fungi.</title>
        <authorList>
            <person name="Ohm R.A."/>
            <person name="Feau N."/>
            <person name="Henrissat B."/>
            <person name="Schoch C.L."/>
            <person name="Horwitz B.A."/>
            <person name="Barry K.W."/>
            <person name="Condon B.J."/>
            <person name="Copeland A.C."/>
            <person name="Dhillon B."/>
            <person name="Glaser F."/>
            <person name="Hesse C.N."/>
            <person name="Kosti I."/>
            <person name="LaButti K."/>
            <person name="Lindquist E.A."/>
            <person name="Lucas S."/>
            <person name="Salamov A.A."/>
            <person name="Bradshaw R.E."/>
            <person name="Ciuffetti L."/>
            <person name="Hamelin R.C."/>
            <person name="Kema G.H.J."/>
            <person name="Lawrence C."/>
            <person name="Scott J.A."/>
            <person name="Spatafora J.W."/>
            <person name="Turgeon B.G."/>
            <person name="de Wit P.J.G.M."/>
            <person name="Zhong S."/>
            <person name="Goodwin S.B."/>
            <person name="Grigoriev I.V."/>
        </authorList>
    </citation>
    <scope>NUCLEOTIDE SEQUENCE [LARGE SCALE GENOMIC DNA]</scope>
    <source>
        <strain evidence="3 4">SO2202</strain>
    </source>
</reference>
<dbReference type="GO" id="GO:0000009">
    <property type="term" value="F:alpha-1,6-mannosyltransferase activity"/>
    <property type="evidence" value="ECO:0007669"/>
    <property type="project" value="InterPro"/>
</dbReference>
<dbReference type="GO" id="GO:0006487">
    <property type="term" value="P:protein N-linked glycosylation"/>
    <property type="evidence" value="ECO:0007669"/>
    <property type="project" value="TreeGrafter"/>
</dbReference>
<dbReference type="PANTHER" id="PTHR31834:SF8">
    <property type="entry name" value="TRANSFERASE, PUTATIVE (AFU_ORTHOLOGUE AFUA_6G14040)-RELATED"/>
    <property type="match status" value="1"/>
</dbReference>
<evidence type="ECO:0000256" key="2">
    <source>
        <dbReference type="SAM" id="MobiDB-lite"/>
    </source>
</evidence>
<feature type="compositionally biased region" description="Pro residues" evidence="2">
    <location>
        <begin position="472"/>
        <end position="481"/>
    </location>
</feature>
<sequence length="537" mass="60561">MGMRTYKQSYAGWFSGRYRLLSVFIVTCFIFLSSQQVLSRLQRSFSIPRPEKIPAKIWQSWKVDALHFEDRDLDRARTWARKNPSHRYELLTDYSAIPYVEQAFGCGPGGLCRSDIVNTYNALNDNLKIIQADLLRYIIMYVDGGLWADIDVEAIQPIKTFIPRRFDERDVDMVIGIETDEPDLENHPVLGSKAASFCQWTFMCKPGLPVMIRLIENIMIWLHRLAAEQGKSVSELHLDFDEVLSGTGPSAFTKAILTEMSISEGRKIVWNDFHDLLDSQLVGGVLVLPSEAFAAGTGHSRSGNHKGSRALVKHHFHASSWTDKHQRFKHPVYDEIERCNWDAECVALWDSNVAFYNSLPEEEQLKMIELKRIDDAKEKKLAQVKAEAEQVPIKQEKEEEEEEAQEEKEEAPPKIEKEAEKAKDGSPEPMQKAEKVKGKEPPVKDLKVISEKADNLKILKETKEDKKELPESDPPGVPPAALPKGNTEDKKNSPPPPPAAEPQKAQADQLSDPRLKDGEGGVAKAGDKKKDDGKPAT</sequence>
<dbReference type="PANTHER" id="PTHR31834">
    <property type="entry name" value="INITIATION-SPECIFIC ALPHA-1,6-MANNOSYLTRANSFERASE"/>
    <property type="match status" value="1"/>
</dbReference>